<keyword evidence="6" id="KW-1185">Reference proteome</keyword>
<evidence type="ECO:0000313" key="5">
    <source>
        <dbReference type="EMBL" id="ETO91184.1"/>
    </source>
</evidence>
<sequence length="172" mass="19356">MNVKKQKSVQLIGRVLRENSSLVVVGFSSLTVQQSFELHKSLWSINSNFMVVKNRLMKIVCDDINISIDDDAWKNANFLVYGNDLAMMFPVIYDYVSDHEGLVIKGIYHDGQIVSIDVCKSIVRYGGIDAWKYHIVFSAGIGSANRMLCLLRSPIVKLINILKVSSQVRGDD</sequence>
<proteinExistence type="inferred from homology"/>
<protein>
    <recommendedName>
        <fullName evidence="3">Large ribosomal subunit protein uL10</fullName>
    </recommendedName>
    <alternativeName>
        <fullName evidence="4">50S ribosomal protein L10</fullName>
    </alternativeName>
</protein>
<evidence type="ECO:0000256" key="4">
    <source>
        <dbReference type="ARBA" id="ARBA00035502"/>
    </source>
</evidence>
<name>W2UZ26_9RICK</name>
<dbReference type="STRING" id="1401685.P857_673"/>
<organism evidence="5 6">
    <name type="scientific">Candidatus Xenolissoclinum pacificiensis L6</name>
    <dbReference type="NCBI Taxonomy" id="1401685"/>
    <lineage>
        <taxon>Bacteria</taxon>
        <taxon>Pseudomonadati</taxon>
        <taxon>Pseudomonadota</taxon>
        <taxon>Alphaproteobacteria</taxon>
        <taxon>Rickettsiales</taxon>
        <taxon>Anaplasmataceae</taxon>
        <taxon>Candidatus Xenolissoclinum</taxon>
    </lineage>
</organism>
<evidence type="ECO:0000256" key="2">
    <source>
        <dbReference type="ARBA" id="ARBA00008889"/>
    </source>
</evidence>
<gene>
    <name evidence="5" type="ORF">P857_673</name>
</gene>
<dbReference type="Proteomes" id="UP000018951">
    <property type="component" value="Unassembled WGS sequence"/>
</dbReference>
<dbReference type="AlphaFoldDB" id="W2UZ26"/>
<evidence type="ECO:0000256" key="3">
    <source>
        <dbReference type="ARBA" id="ARBA00035202"/>
    </source>
</evidence>
<comment type="function">
    <text evidence="1">Forms part of the ribosomal stalk, playing a central role in the interaction of the ribosome with GTP-bound translation factors.</text>
</comment>
<dbReference type="InterPro" id="IPR001790">
    <property type="entry name" value="Ribosomal_uL10"/>
</dbReference>
<comment type="caution">
    <text evidence="5">The sequence shown here is derived from an EMBL/GenBank/DDBJ whole genome shotgun (WGS) entry which is preliminary data.</text>
</comment>
<evidence type="ECO:0000313" key="6">
    <source>
        <dbReference type="Proteomes" id="UP000018951"/>
    </source>
</evidence>
<accession>W2UZ26</accession>
<dbReference type="Pfam" id="PF00466">
    <property type="entry name" value="Ribosomal_L10"/>
    <property type="match status" value="1"/>
</dbReference>
<reference evidence="5 6" key="1">
    <citation type="journal article" date="2013" name="PLoS ONE">
        <title>Bacterial endosymbiosis in a chordate host: long-term co-evolution and conservation of secondary metabolism.</title>
        <authorList>
            <person name="Kwan J.C."/>
            <person name="Schmidt E.W."/>
        </authorList>
    </citation>
    <scope>NUCLEOTIDE SEQUENCE [LARGE SCALE GENOMIC DNA]</scope>
    <source>
        <strain evidence="6">L6</strain>
    </source>
</reference>
<dbReference type="SUPFAM" id="SSF160369">
    <property type="entry name" value="Ribosomal protein L10-like"/>
    <property type="match status" value="1"/>
</dbReference>
<dbReference type="Gene3D" id="3.30.70.1730">
    <property type="match status" value="1"/>
</dbReference>
<dbReference type="InterPro" id="IPR043141">
    <property type="entry name" value="Ribosomal_uL10-like_sf"/>
</dbReference>
<comment type="similarity">
    <text evidence="2">Belongs to the universal ribosomal protein uL10 family.</text>
</comment>
<evidence type="ECO:0000256" key="1">
    <source>
        <dbReference type="ARBA" id="ARBA00002633"/>
    </source>
</evidence>
<dbReference type="EMBL" id="AXCJ01000008">
    <property type="protein sequence ID" value="ETO91184.1"/>
    <property type="molecule type" value="Genomic_DNA"/>
</dbReference>